<reference evidence="3" key="4">
    <citation type="journal article" date="2008" name="Nucleic Acids Res.">
        <title>The rice annotation project database (RAP-DB): 2008 update.</title>
        <authorList>
            <consortium name="The rice annotation project (RAP)"/>
        </authorList>
    </citation>
    <scope>GENOME REANNOTATION</scope>
    <source>
        <strain evidence="3">cv. Nipponbare</strain>
    </source>
</reference>
<name>Q6H710_ORYSJ</name>
<accession>Q6H710</accession>
<proteinExistence type="predicted"/>
<dbReference type="AlphaFoldDB" id="Q6H710"/>
<dbReference type="EMBL" id="AP004836">
    <property type="protein sequence ID" value="BAD25489.1"/>
    <property type="molecule type" value="Genomic_DNA"/>
</dbReference>
<dbReference type="Proteomes" id="UP000000763">
    <property type="component" value="Chromosome 2"/>
</dbReference>
<gene>
    <name evidence="1" type="ORF">OJ1116_A06.28</name>
    <name evidence="2" type="ORF">P0030G02.18</name>
</gene>
<evidence type="ECO:0000313" key="1">
    <source>
        <dbReference type="EMBL" id="BAD25187.1"/>
    </source>
</evidence>
<dbReference type="EMBL" id="AP004113">
    <property type="protein sequence ID" value="BAD25187.1"/>
    <property type="molecule type" value="Genomic_DNA"/>
</dbReference>
<organism evidence="2 3">
    <name type="scientific">Oryza sativa subsp. japonica</name>
    <name type="common">Rice</name>
    <dbReference type="NCBI Taxonomy" id="39947"/>
    <lineage>
        <taxon>Eukaryota</taxon>
        <taxon>Viridiplantae</taxon>
        <taxon>Streptophyta</taxon>
        <taxon>Embryophyta</taxon>
        <taxon>Tracheophyta</taxon>
        <taxon>Spermatophyta</taxon>
        <taxon>Magnoliopsida</taxon>
        <taxon>Liliopsida</taxon>
        <taxon>Poales</taxon>
        <taxon>Poaceae</taxon>
        <taxon>BOP clade</taxon>
        <taxon>Oryzoideae</taxon>
        <taxon>Oryzeae</taxon>
        <taxon>Oryzinae</taxon>
        <taxon>Oryza</taxon>
        <taxon>Oryza sativa</taxon>
    </lineage>
</organism>
<reference evidence="1" key="1">
    <citation type="submission" date="2001-08" db="EMBL/GenBank/DDBJ databases">
        <title>Oryza sativa nipponbare(GA3) genomic DNA, chromosome 2, BAC clone:OJ1116_A06.</title>
        <authorList>
            <person name="Sasaki T."/>
            <person name="Matsumoto T."/>
            <person name="Yamamoto K."/>
        </authorList>
    </citation>
    <scope>NUCLEOTIDE SEQUENCE</scope>
</reference>
<sequence length="71" mass="8117">MTPVRSFVQEATIPERWLVEGVTFPAVTEAVLLWEFMCGAVVDFDLTMDTFGYEELPYIIWEGDKVGTRRG</sequence>
<evidence type="ECO:0000313" key="2">
    <source>
        <dbReference type="EMBL" id="BAD25489.1"/>
    </source>
</evidence>
<evidence type="ECO:0000313" key="3">
    <source>
        <dbReference type="Proteomes" id="UP000000763"/>
    </source>
</evidence>
<protein>
    <submittedName>
        <fullName evidence="2">Uncharacterized protein</fullName>
    </submittedName>
</protein>
<reference evidence="2" key="2">
    <citation type="submission" date="2002-03" db="EMBL/GenBank/DDBJ databases">
        <title>Oryza sativa nipponbare(GA3) genomic DNA, chromosome 2, PAC clone:P0030G02.</title>
        <authorList>
            <person name="Sasaki T."/>
            <person name="Matsumoto T."/>
            <person name="Yamamoto K."/>
        </authorList>
    </citation>
    <scope>NUCLEOTIDE SEQUENCE</scope>
</reference>
<reference evidence="3" key="3">
    <citation type="journal article" date="2005" name="Nature">
        <title>The map-based sequence of the rice genome.</title>
        <authorList>
            <consortium name="International rice genome sequencing project (IRGSP)"/>
            <person name="Matsumoto T."/>
            <person name="Wu J."/>
            <person name="Kanamori H."/>
            <person name="Katayose Y."/>
            <person name="Fujisawa M."/>
            <person name="Namiki N."/>
            <person name="Mizuno H."/>
            <person name="Yamamoto K."/>
            <person name="Antonio B.A."/>
            <person name="Baba T."/>
            <person name="Sakata K."/>
            <person name="Nagamura Y."/>
            <person name="Aoki H."/>
            <person name="Arikawa K."/>
            <person name="Arita K."/>
            <person name="Bito T."/>
            <person name="Chiden Y."/>
            <person name="Fujitsuka N."/>
            <person name="Fukunaka R."/>
            <person name="Hamada M."/>
            <person name="Harada C."/>
            <person name="Hayashi A."/>
            <person name="Hijishita S."/>
            <person name="Honda M."/>
            <person name="Hosokawa S."/>
            <person name="Ichikawa Y."/>
            <person name="Idonuma A."/>
            <person name="Iijima M."/>
            <person name="Ikeda M."/>
            <person name="Ikeno M."/>
            <person name="Ito K."/>
            <person name="Ito S."/>
            <person name="Ito T."/>
            <person name="Ito Y."/>
            <person name="Ito Y."/>
            <person name="Iwabuchi A."/>
            <person name="Kamiya K."/>
            <person name="Karasawa W."/>
            <person name="Kurita K."/>
            <person name="Katagiri S."/>
            <person name="Kikuta A."/>
            <person name="Kobayashi H."/>
            <person name="Kobayashi N."/>
            <person name="Machita K."/>
            <person name="Maehara T."/>
            <person name="Masukawa M."/>
            <person name="Mizubayashi T."/>
            <person name="Mukai Y."/>
            <person name="Nagasaki H."/>
            <person name="Nagata Y."/>
            <person name="Naito S."/>
            <person name="Nakashima M."/>
            <person name="Nakama Y."/>
            <person name="Nakamichi Y."/>
            <person name="Nakamura M."/>
            <person name="Meguro A."/>
            <person name="Negishi M."/>
            <person name="Ohta I."/>
            <person name="Ohta T."/>
            <person name="Okamoto M."/>
            <person name="Ono N."/>
            <person name="Saji S."/>
            <person name="Sakaguchi M."/>
            <person name="Sakai K."/>
            <person name="Shibata M."/>
            <person name="Shimokawa T."/>
            <person name="Song J."/>
            <person name="Takazaki Y."/>
            <person name="Terasawa K."/>
            <person name="Tsugane M."/>
            <person name="Tsuji K."/>
            <person name="Ueda S."/>
            <person name="Waki K."/>
            <person name="Yamagata H."/>
            <person name="Yamamoto M."/>
            <person name="Yamamoto S."/>
            <person name="Yamane H."/>
            <person name="Yoshiki S."/>
            <person name="Yoshihara R."/>
            <person name="Yukawa K."/>
            <person name="Zhong H."/>
            <person name="Yano M."/>
            <person name="Yuan Q."/>
            <person name="Ouyang S."/>
            <person name="Liu J."/>
            <person name="Jones K.M."/>
            <person name="Gansberger K."/>
            <person name="Moffat K."/>
            <person name="Hill J."/>
            <person name="Bera J."/>
            <person name="Fadrosh D."/>
            <person name="Jin S."/>
            <person name="Johri S."/>
            <person name="Kim M."/>
            <person name="Overton L."/>
            <person name="Reardon M."/>
            <person name="Tsitrin T."/>
            <person name="Vuong H."/>
            <person name="Weaver B."/>
            <person name="Ciecko A."/>
            <person name="Tallon L."/>
            <person name="Jackson J."/>
            <person name="Pai G."/>
            <person name="Aken S.V."/>
            <person name="Utterback T."/>
            <person name="Reidmuller S."/>
            <person name="Feldblyum T."/>
            <person name="Hsiao J."/>
            <person name="Zismann V."/>
            <person name="Iobst S."/>
            <person name="de Vazeille A.R."/>
            <person name="Buell C.R."/>
            <person name="Ying K."/>
            <person name="Li Y."/>
            <person name="Lu T."/>
            <person name="Huang Y."/>
            <person name="Zhao Q."/>
            <person name="Feng Q."/>
            <person name="Zhang L."/>
            <person name="Zhu J."/>
            <person name="Weng Q."/>
            <person name="Mu J."/>
            <person name="Lu Y."/>
            <person name="Fan D."/>
            <person name="Liu Y."/>
            <person name="Guan J."/>
            <person name="Zhang Y."/>
            <person name="Yu S."/>
            <person name="Liu X."/>
            <person name="Zhang Y."/>
            <person name="Hong G."/>
            <person name="Han B."/>
            <person name="Choisne N."/>
            <person name="Demange N."/>
            <person name="Orjeda G."/>
            <person name="Samain S."/>
            <person name="Cattolico L."/>
            <person name="Pelletier E."/>
            <person name="Couloux A."/>
            <person name="Segurens B."/>
            <person name="Wincker P."/>
            <person name="D'Hont A."/>
            <person name="Scarpelli C."/>
            <person name="Weissenbach J."/>
            <person name="Salanoubat M."/>
            <person name="Quetier F."/>
            <person name="Yu Y."/>
            <person name="Kim H.R."/>
            <person name="Rambo T."/>
            <person name="Currie J."/>
            <person name="Collura K."/>
            <person name="Luo M."/>
            <person name="Yang T."/>
            <person name="Ammiraju J.S.S."/>
            <person name="Engler F."/>
            <person name="Soderlund C."/>
            <person name="Wing R.A."/>
            <person name="Palmer L.E."/>
            <person name="de la Bastide M."/>
            <person name="Spiegel L."/>
            <person name="Nascimento L."/>
            <person name="Zutavern T."/>
            <person name="O'Shaughnessy A."/>
            <person name="Dike S."/>
            <person name="Dedhia N."/>
            <person name="Preston R."/>
            <person name="Balija V."/>
            <person name="McCombie W.R."/>
            <person name="Chow T."/>
            <person name="Chen H."/>
            <person name="Chung M."/>
            <person name="Chen C."/>
            <person name="Shaw J."/>
            <person name="Wu H."/>
            <person name="Hsiao K."/>
            <person name="Chao Y."/>
            <person name="Chu M."/>
            <person name="Cheng C."/>
            <person name="Hour A."/>
            <person name="Lee P."/>
            <person name="Lin S."/>
            <person name="Lin Y."/>
            <person name="Liou J."/>
            <person name="Liu S."/>
            <person name="Hsing Y."/>
            <person name="Raghuvanshi S."/>
            <person name="Mohanty A."/>
            <person name="Bharti A.K."/>
            <person name="Gaur A."/>
            <person name="Gupta V."/>
            <person name="Kumar D."/>
            <person name="Ravi V."/>
            <person name="Vij S."/>
            <person name="Kapur A."/>
            <person name="Khurana P."/>
            <person name="Khurana P."/>
            <person name="Khurana J.P."/>
            <person name="Tyagi A.K."/>
            <person name="Gaikwad K."/>
            <person name="Singh A."/>
            <person name="Dalal V."/>
            <person name="Srivastava S."/>
            <person name="Dixit A."/>
            <person name="Pal A.K."/>
            <person name="Ghazi I.A."/>
            <person name="Yadav M."/>
            <person name="Pandit A."/>
            <person name="Bhargava A."/>
            <person name="Sureshbabu K."/>
            <person name="Batra K."/>
            <person name="Sharma T.R."/>
            <person name="Mohapatra T."/>
            <person name="Singh N.K."/>
            <person name="Messing J."/>
            <person name="Nelson A.B."/>
            <person name="Fuks G."/>
            <person name="Kavchok S."/>
            <person name="Keizer G."/>
            <person name="Linton E."/>
            <person name="Llaca V."/>
            <person name="Song R."/>
            <person name="Tanyolac B."/>
            <person name="Young S."/>
            <person name="Ho-Il K."/>
            <person name="Hahn J.H."/>
            <person name="Sangsakoo G."/>
            <person name="Vanavichit A."/>
            <person name="de Mattos Luiz.A.T."/>
            <person name="Zimmer P.D."/>
            <person name="Malone G."/>
            <person name="Dellagostin O."/>
            <person name="de Oliveira A.C."/>
            <person name="Bevan M."/>
            <person name="Bancroft I."/>
            <person name="Minx P."/>
            <person name="Cordum H."/>
            <person name="Wilson R."/>
            <person name="Cheng Z."/>
            <person name="Jin W."/>
            <person name="Jiang J."/>
            <person name="Leong S.A."/>
            <person name="Iwama H."/>
            <person name="Gojobori T."/>
            <person name="Itoh T."/>
            <person name="Niimura Y."/>
            <person name="Fujii Y."/>
            <person name="Habara T."/>
            <person name="Sakai H."/>
            <person name="Sato Y."/>
            <person name="Wilson G."/>
            <person name="Kumar K."/>
            <person name="McCouch S."/>
            <person name="Juretic N."/>
            <person name="Hoen D."/>
            <person name="Wright S."/>
            <person name="Bruskiewich R."/>
            <person name="Bureau T."/>
            <person name="Miyao A."/>
            <person name="Hirochika H."/>
            <person name="Nishikawa T."/>
            <person name="Kadowaki K."/>
            <person name="Sugiura M."/>
            <person name="Burr B."/>
            <person name="Sasaki T."/>
        </authorList>
    </citation>
    <scope>NUCLEOTIDE SEQUENCE [LARGE SCALE GENOMIC DNA]</scope>
    <source>
        <strain evidence="3">cv. Nipponbare</strain>
    </source>
</reference>